<dbReference type="RefSeq" id="WP_148619297.1">
    <property type="nucleotide sequence ID" value="NZ_CP043043.1"/>
</dbReference>
<dbReference type="KEGG" id="gti:FXF46_01765"/>
<feature type="region of interest" description="Disordered" evidence="1">
    <location>
        <begin position="45"/>
        <end position="170"/>
    </location>
</feature>
<evidence type="ECO:0000313" key="3">
    <source>
        <dbReference type="Proteomes" id="UP000323560"/>
    </source>
</evidence>
<feature type="region of interest" description="Disordered" evidence="1">
    <location>
        <begin position="264"/>
        <end position="292"/>
    </location>
</feature>
<organism evidence="2 3">
    <name type="scientific">Gluconobacter thailandicus</name>
    <dbReference type="NCBI Taxonomy" id="257438"/>
    <lineage>
        <taxon>Bacteria</taxon>
        <taxon>Pseudomonadati</taxon>
        <taxon>Pseudomonadota</taxon>
        <taxon>Alphaproteobacteria</taxon>
        <taxon>Acetobacterales</taxon>
        <taxon>Acetobacteraceae</taxon>
        <taxon>Gluconobacter</taxon>
    </lineage>
</organism>
<name>A0AAP9JGB9_GLUTH</name>
<evidence type="ECO:0000313" key="2">
    <source>
        <dbReference type="EMBL" id="QEH95132.1"/>
    </source>
</evidence>
<gene>
    <name evidence="2" type="ORF">FXF46_01765</name>
</gene>
<sequence length="452" mass="47612">MLSQILPSLHAGGDQNWSSVLVGTQLASTERFQDFLKSYVHTGEEPVSKTPVRNNTAQLSGKKEPDSFPETPNPIQDNKIQKASTSSAVSQSELRQNCDQKAQKTLDLKGDTQSVQLRSGGPSTSSAEKISSETDEKEVQSKSSSGTEQPESETSISAEESVKNTPASPAAKDVSLQALNLTTQICPESGQTIPSEPVAMQNTATGSAVSSPDNATQSVDDNLAAPIASTLLDNTPEDEVVSVEGNFSVPEQSAAQGKISFSETMGSSLTPASNMQAEGSDAEAGSKGQASTVETVSVRSDVRFAPAQEDMPVISHLSSASHLNTEIEMSLGEDGKIHVSIDEAEDGERHVHIRAENPDVLQSLAEDKSELFATLNQGIIPISPDQPVIPTDLTLSLMEHFSQSSGDGSGQESRLATGDAEHLGSPSISRNKTQASAQSSRTLLRGVVDLTA</sequence>
<feature type="compositionally biased region" description="Basic and acidic residues" evidence="1">
    <location>
        <begin position="130"/>
        <end position="140"/>
    </location>
</feature>
<feature type="compositionally biased region" description="Polar residues" evidence="1">
    <location>
        <begin position="111"/>
        <end position="129"/>
    </location>
</feature>
<proteinExistence type="predicted"/>
<evidence type="ECO:0008006" key="4">
    <source>
        <dbReference type="Google" id="ProtNLM"/>
    </source>
</evidence>
<protein>
    <recommendedName>
        <fullName evidence="4">Flagellar hook-length control protein-like C-terminal domain-containing protein</fullName>
    </recommendedName>
</protein>
<feature type="compositionally biased region" description="Polar residues" evidence="1">
    <location>
        <begin position="426"/>
        <end position="440"/>
    </location>
</feature>
<feature type="compositionally biased region" description="Polar residues" evidence="1">
    <location>
        <begin position="73"/>
        <end position="95"/>
    </location>
</feature>
<reference evidence="2 3" key="1">
    <citation type="submission" date="2019-08" db="EMBL/GenBank/DDBJ databases">
        <title>Gluconobacter frateurii HD924 genome.</title>
        <authorList>
            <person name="Liu Y."/>
            <person name="Zhang P."/>
        </authorList>
    </citation>
    <scope>NUCLEOTIDE SEQUENCE [LARGE SCALE GENOMIC DNA]</scope>
    <source>
        <strain evidence="2 3">HD924</strain>
    </source>
</reference>
<feature type="compositionally biased region" description="Polar residues" evidence="1">
    <location>
        <begin position="141"/>
        <end position="167"/>
    </location>
</feature>
<accession>A0AAP9JGB9</accession>
<dbReference type="AlphaFoldDB" id="A0AAP9JGB9"/>
<dbReference type="EMBL" id="CP043043">
    <property type="protein sequence ID" value="QEH95132.1"/>
    <property type="molecule type" value="Genomic_DNA"/>
</dbReference>
<feature type="compositionally biased region" description="Low complexity" evidence="1">
    <location>
        <begin position="402"/>
        <end position="413"/>
    </location>
</feature>
<evidence type="ECO:0000256" key="1">
    <source>
        <dbReference type="SAM" id="MobiDB-lite"/>
    </source>
</evidence>
<dbReference type="Proteomes" id="UP000323560">
    <property type="component" value="Chromosome"/>
</dbReference>
<feature type="compositionally biased region" description="Polar residues" evidence="1">
    <location>
        <begin position="264"/>
        <end position="277"/>
    </location>
</feature>
<feature type="region of interest" description="Disordered" evidence="1">
    <location>
        <begin position="401"/>
        <end position="440"/>
    </location>
</feature>
<feature type="compositionally biased region" description="Basic and acidic residues" evidence="1">
    <location>
        <begin position="96"/>
        <end position="110"/>
    </location>
</feature>